<name>A0A9J5YDU8_SOLCO</name>
<keyword evidence="7" id="KW-1185">Reference proteome</keyword>
<dbReference type="EMBL" id="JACXVP010000007">
    <property type="protein sequence ID" value="KAG5597166.1"/>
    <property type="molecule type" value="Genomic_DNA"/>
</dbReference>
<dbReference type="PROSITE" id="PS51005">
    <property type="entry name" value="NAC"/>
    <property type="match status" value="1"/>
</dbReference>
<dbReference type="GO" id="GO:0006355">
    <property type="term" value="P:regulation of DNA-templated transcription"/>
    <property type="evidence" value="ECO:0007669"/>
    <property type="project" value="InterPro"/>
</dbReference>
<keyword evidence="4" id="KW-0539">Nucleus</keyword>
<dbReference type="SUPFAM" id="SSF101941">
    <property type="entry name" value="NAC domain"/>
    <property type="match status" value="1"/>
</dbReference>
<dbReference type="InterPro" id="IPR036093">
    <property type="entry name" value="NAC_dom_sf"/>
</dbReference>
<dbReference type="OrthoDB" id="1283121at2759"/>
<sequence length="132" mass="15481">MRDEPFYDQNKFMKLVNLYADNEPQQIFEGANSCRRYFITPQKKHNTKWKRVARTAGKGTWKPQGKGKEVFDNKGILIAGYVKSLKYTYGKSDNKNSNGEWLMTEYSLYDGYLEYTYGKSDNKNVNDETLFI</sequence>
<evidence type="ECO:0000313" key="6">
    <source>
        <dbReference type="EMBL" id="KAG5597166.1"/>
    </source>
</evidence>
<dbReference type="Proteomes" id="UP000824120">
    <property type="component" value="Chromosome 7"/>
</dbReference>
<comment type="caution">
    <text evidence="6">The sequence shown here is derived from an EMBL/GenBank/DDBJ whole genome shotgun (WGS) entry which is preliminary data.</text>
</comment>
<keyword evidence="1" id="KW-0805">Transcription regulation</keyword>
<evidence type="ECO:0000259" key="5">
    <source>
        <dbReference type="PROSITE" id="PS51005"/>
    </source>
</evidence>
<keyword evidence="3" id="KW-0804">Transcription</keyword>
<gene>
    <name evidence="6" type="ORF">H5410_038398</name>
</gene>
<evidence type="ECO:0000256" key="1">
    <source>
        <dbReference type="ARBA" id="ARBA00023015"/>
    </source>
</evidence>
<dbReference type="InterPro" id="IPR003441">
    <property type="entry name" value="NAC-dom"/>
</dbReference>
<evidence type="ECO:0000256" key="2">
    <source>
        <dbReference type="ARBA" id="ARBA00023125"/>
    </source>
</evidence>
<dbReference type="GO" id="GO:0003677">
    <property type="term" value="F:DNA binding"/>
    <property type="evidence" value="ECO:0007669"/>
    <property type="project" value="UniProtKB-KW"/>
</dbReference>
<feature type="domain" description="NAC" evidence="5">
    <location>
        <begin position="1"/>
        <end position="132"/>
    </location>
</feature>
<proteinExistence type="predicted"/>
<evidence type="ECO:0000256" key="4">
    <source>
        <dbReference type="ARBA" id="ARBA00023242"/>
    </source>
</evidence>
<evidence type="ECO:0000313" key="7">
    <source>
        <dbReference type="Proteomes" id="UP000824120"/>
    </source>
</evidence>
<dbReference type="Gene3D" id="2.170.150.80">
    <property type="entry name" value="NAC domain"/>
    <property type="match status" value="1"/>
</dbReference>
<evidence type="ECO:0000256" key="3">
    <source>
        <dbReference type="ARBA" id="ARBA00023163"/>
    </source>
</evidence>
<dbReference type="PANTHER" id="PTHR31719">
    <property type="entry name" value="NAC TRANSCRIPTION FACTOR 56"/>
    <property type="match status" value="1"/>
</dbReference>
<organism evidence="6 7">
    <name type="scientific">Solanum commersonii</name>
    <name type="common">Commerson's wild potato</name>
    <name type="synonym">Commerson's nightshade</name>
    <dbReference type="NCBI Taxonomy" id="4109"/>
    <lineage>
        <taxon>Eukaryota</taxon>
        <taxon>Viridiplantae</taxon>
        <taxon>Streptophyta</taxon>
        <taxon>Embryophyta</taxon>
        <taxon>Tracheophyta</taxon>
        <taxon>Spermatophyta</taxon>
        <taxon>Magnoliopsida</taxon>
        <taxon>eudicotyledons</taxon>
        <taxon>Gunneridae</taxon>
        <taxon>Pentapetalae</taxon>
        <taxon>asterids</taxon>
        <taxon>lamiids</taxon>
        <taxon>Solanales</taxon>
        <taxon>Solanaceae</taxon>
        <taxon>Solanoideae</taxon>
        <taxon>Solaneae</taxon>
        <taxon>Solanum</taxon>
    </lineage>
</organism>
<dbReference type="Pfam" id="PF02365">
    <property type="entry name" value="NAM"/>
    <property type="match status" value="1"/>
</dbReference>
<dbReference type="AlphaFoldDB" id="A0A9J5YDU8"/>
<keyword evidence="2" id="KW-0238">DNA-binding</keyword>
<dbReference type="PANTHER" id="PTHR31719:SF179">
    <property type="entry name" value="OS08G0148400 PROTEIN"/>
    <property type="match status" value="1"/>
</dbReference>
<accession>A0A9J5YDU8</accession>
<protein>
    <recommendedName>
        <fullName evidence="5">NAC domain-containing protein</fullName>
    </recommendedName>
</protein>
<reference evidence="6 7" key="1">
    <citation type="submission" date="2020-09" db="EMBL/GenBank/DDBJ databases">
        <title>De no assembly of potato wild relative species, Solanum commersonii.</title>
        <authorList>
            <person name="Cho K."/>
        </authorList>
    </citation>
    <scope>NUCLEOTIDE SEQUENCE [LARGE SCALE GENOMIC DNA]</scope>
    <source>
        <strain evidence="6">LZ3.2</strain>
        <tissue evidence="6">Leaf</tissue>
    </source>
</reference>